<feature type="region of interest" description="Disordered" evidence="1">
    <location>
        <begin position="92"/>
        <end position="129"/>
    </location>
</feature>
<name>A0ABR3V694_9PEZI</name>
<evidence type="ECO:0000313" key="2">
    <source>
        <dbReference type="EMBL" id="KAL1837284.1"/>
    </source>
</evidence>
<organism evidence="2 3">
    <name type="scientific">Phialemonium thermophilum</name>
    <dbReference type="NCBI Taxonomy" id="223376"/>
    <lineage>
        <taxon>Eukaryota</taxon>
        <taxon>Fungi</taxon>
        <taxon>Dikarya</taxon>
        <taxon>Ascomycota</taxon>
        <taxon>Pezizomycotina</taxon>
        <taxon>Sordariomycetes</taxon>
        <taxon>Sordariomycetidae</taxon>
        <taxon>Cephalothecales</taxon>
        <taxon>Cephalothecaceae</taxon>
        <taxon>Phialemonium</taxon>
    </lineage>
</organism>
<evidence type="ECO:0000256" key="1">
    <source>
        <dbReference type="SAM" id="MobiDB-lite"/>
    </source>
</evidence>
<protein>
    <submittedName>
        <fullName evidence="2">Uncharacterized protein</fullName>
    </submittedName>
</protein>
<accession>A0ABR3V694</accession>
<dbReference type="Proteomes" id="UP001586593">
    <property type="component" value="Unassembled WGS sequence"/>
</dbReference>
<dbReference type="EMBL" id="JAZHXJ010002675">
    <property type="protein sequence ID" value="KAL1837284.1"/>
    <property type="molecule type" value="Genomic_DNA"/>
</dbReference>
<proteinExistence type="predicted"/>
<reference evidence="2 3" key="1">
    <citation type="journal article" date="2024" name="Commun. Biol.">
        <title>Comparative genomic analysis of thermophilic fungi reveals convergent evolutionary adaptations and gene losses.</title>
        <authorList>
            <person name="Steindorff A.S."/>
            <person name="Aguilar-Pontes M.V."/>
            <person name="Robinson A.J."/>
            <person name="Andreopoulos B."/>
            <person name="LaButti K."/>
            <person name="Kuo A."/>
            <person name="Mondo S."/>
            <person name="Riley R."/>
            <person name="Otillar R."/>
            <person name="Haridas S."/>
            <person name="Lipzen A."/>
            <person name="Grimwood J."/>
            <person name="Schmutz J."/>
            <person name="Clum A."/>
            <person name="Reid I.D."/>
            <person name="Moisan M.C."/>
            <person name="Butler G."/>
            <person name="Nguyen T.T.M."/>
            <person name="Dewar K."/>
            <person name="Conant G."/>
            <person name="Drula E."/>
            <person name="Henrissat B."/>
            <person name="Hansel C."/>
            <person name="Singer S."/>
            <person name="Hutchinson M.I."/>
            <person name="de Vries R.P."/>
            <person name="Natvig D.O."/>
            <person name="Powell A.J."/>
            <person name="Tsang A."/>
            <person name="Grigoriev I.V."/>
        </authorList>
    </citation>
    <scope>NUCLEOTIDE SEQUENCE [LARGE SCALE GENOMIC DNA]</scope>
    <source>
        <strain evidence="2 3">ATCC 24622</strain>
    </source>
</reference>
<sequence>MVAAFSAGEDPKARRCPYLTRQIDDSVAGTSGVPGLWLAKPRGAGGSYVPRDWHAASAPVRIRGDGQAIREHTGTSCGAPHAWANDHWDASRVPSCQSPPADLALPHGERPFGSSAYAAPSAVRIPTEQ</sequence>
<gene>
    <name evidence="2" type="ORF">VTK73DRAFT_4742</name>
</gene>
<keyword evidence="3" id="KW-1185">Reference proteome</keyword>
<evidence type="ECO:0000313" key="3">
    <source>
        <dbReference type="Proteomes" id="UP001586593"/>
    </source>
</evidence>
<comment type="caution">
    <text evidence="2">The sequence shown here is derived from an EMBL/GenBank/DDBJ whole genome shotgun (WGS) entry which is preliminary data.</text>
</comment>